<name>G3LGU6_9PSED</name>
<evidence type="ECO:0000256" key="5">
    <source>
        <dbReference type="ARBA" id="ARBA00023002"/>
    </source>
</evidence>
<evidence type="ECO:0000256" key="2">
    <source>
        <dbReference type="ARBA" id="ARBA00022630"/>
    </source>
</evidence>
<dbReference type="PANTHER" id="PTHR43303">
    <property type="entry name" value="NADPH DEHYDROGENASE C23G7.10C-RELATED"/>
    <property type="match status" value="1"/>
</dbReference>
<reference evidence="7" key="1">
    <citation type="submission" date="2011-07" db="EMBL/GenBank/DDBJ databases">
        <title>Biodegradation of r-limonene and other terpenes by Pseudomonas sp. strain 19-rlim.</title>
        <authorList>
            <person name="Eaton R.W."/>
        </authorList>
    </citation>
    <scope>NUCLEOTIDE SEQUENCE</scope>
    <source>
        <strain evidence="7">19-rlim</strain>
    </source>
</reference>
<comment type="cofactor">
    <cofactor evidence="1">
        <name>FMN</name>
        <dbReference type="ChEBI" id="CHEBI:58210"/>
    </cofactor>
</comment>
<keyword evidence="4" id="KW-0521">NADP</keyword>
<dbReference type="CDD" id="cd02932">
    <property type="entry name" value="OYE_YqiM_FMN"/>
    <property type="match status" value="1"/>
</dbReference>
<keyword evidence="2" id="KW-0285">Flavoprotein</keyword>
<sequence length="360" mass="38897">MNQLFTSHALGKLSLKNRLVVAPMCQYSARSGVVQPWHEQHLGHLACSGAAAVTIEATAVAEEGRVTHGCLGLWNDEQMSALGQLIGRVRDYSDVAIGIQLNHAGRKGSALPPWEGGKPMDQGQGGWETLAPSALPWGAAWPTPMPLDADALTRITEAFTVAAVRAAKAGLDYIEIHSAHGYLLHSFLSPISNRRDDAYGGSLENRMHFPLAVVDAVRKAVPDLTLGVRINGSDWLDEGWSLEDAIVYAGRLEQAGVDYISVSSGGACQGVRYDNKPAYQVHMASSVRRHVSCPVICAGLIADAELAESIIVQQQADFIALARTVLDDPRWPVHAARQLQVDLQMPKQYMLAGPGYWPLL</sequence>
<dbReference type="SUPFAM" id="SSF51395">
    <property type="entry name" value="FMN-linked oxidoreductases"/>
    <property type="match status" value="1"/>
</dbReference>
<evidence type="ECO:0000256" key="1">
    <source>
        <dbReference type="ARBA" id="ARBA00001917"/>
    </source>
</evidence>
<dbReference type="PANTHER" id="PTHR43303:SF4">
    <property type="entry name" value="NADPH DEHYDROGENASE C23G7.10C-RELATED"/>
    <property type="match status" value="1"/>
</dbReference>
<dbReference type="AlphaFoldDB" id="G3LGU6"/>
<keyword evidence="5" id="KW-0560">Oxidoreductase</keyword>
<organism evidence="7">
    <name type="scientific">Pseudomonas sp. 19-rlim</name>
    <dbReference type="NCBI Taxonomy" id="1084570"/>
    <lineage>
        <taxon>Bacteria</taxon>
        <taxon>Pseudomonadati</taxon>
        <taxon>Pseudomonadota</taxon>
        <taxon>Gammaproteobacteria</taxon>
        <taxon>Pseudomonadales</taxon>
        <taxon>Pseudomonadaceae</taxon>
        <taxon>Pseudomonas</taxon>
    </lineage>
</organism>
<dbReference type="GO" id="GO:0050661">
    <property type="term" value="F:NADP binding"/>
    <property type="evidence" value="ECO:0007669"/>
    <property type="project" value="InterPro"/>
</dbReference>
<evidence type="ECO:0000259" key="6">
    <source>
        <dbReference type="Pfam" id="PF00724"/>
    </source>
</evidence>
<keyword evidence="3" id="KW-0288">FMN</keyword>
<proteinExistence type="predicted"/>
<dbReference type="GO" id="GO:0010181">
    <property type="term" value="F:FMN binding"/>
    <property type="evidence" value="ECO:0007669"/>
    <property type="project" value="InterPro"/>
</dbReference>
<evidence type="ECO:0000313" key="7">
    <source>
        <dbReference type="EMBL" id="AEO27339.1"/>
    </source>
</evidence>
<dbReference type="InterPro" id="IPR044152">
    <property type="entry name" value="YqjM-like"/>
</dbReference>
<dbReference type="InterPro" id="IPR001155">
    <property type="entry name" value="OxRdtase_FMN_N"/>
</dbReference>
<dbReference type="GO" id="GO:0003959">
    <property type="term" value="F:NADPH dehydrogenase activity"/>
    <property type="evidence" value="ECO:0007669"/>
    <property type="project" value="InterPro"/>
</dbReference>
<dbReference type="Gene3D" id="3.20.20.70">
    <property type="entry name" value="Aldolase class I"/>
    <property type="match status" value="1"/>
</dbReference>
<accession>G3LGU6</accession>
<feature type="domain" description="NADH:flavin oxidoreductase/NADH oxidase N-terminal" evidence="6">
    <location>
        <begin position="4"/>
        <end position="340"/>
    </location>
</feature>
<evidence type="ECO:0000256" key="4">
    <source>
        <dbReference type="ARBA" id="ARBA00022857"/>
    </source>
</evidence>
<dbReference type="InterPro" id="IPR013785">
    <property type="entry name" value="Aldolase_TIM"/>
</dbReference>
<dbReference type="Pfam" id="PF00724">
    <property type="entry name" value="Oxidored_FMN"/>
    <property type="match status" value="1"/>
</dbReference>
<evidence type="ECO:0000256" key="3">
    <source>
        <dbReference type="ARBA" id="ARBA00022643"/>
    </source>
</evidence>
<protein>
    <submittedName>
        <fullName evidence="7">NAD(P)H:flavin oxidoreductase</fullName>
    </submittedName>
</protein>
<dbReference type="EMBL" id="JN379031">
    <property type="protein sequence ID" value="AEO27339.1"/>
    <property type="molecule type" value="Genomic_DNA"/>
</dbReference>